<dbReference type="EMBL" id="JAGFNK010000703">
    <property type="protein sequence ID" value="KAI9442821.1"/>
    <property type="molecule type" value="Genomic_DNA"/>
</dbReference>
<keyword evidence="2" id="KW-1185">Reference proteome</keyword>
<name>A0ACC0TSS9_9AGAM</name>
<protein>
    <submittedName>
        <fullName evidence="1">Uncharacterized protein</fullName>
    </submittedName>
</protein>
<reference evidence="1" key="1">
    <citation type="submission" date="2021-03" db="EMBL/GenBank/DDBJ databases">
        <title>Evolutionary priming and transition to the ectomycorrhizal habit in an iconic lineage of mushroom-forming fungi: is preadaptation a requirement?</title>
        <authorList>
            <consortium name="DOE Joint Genome Institute"/>
            <person name="Looney B.P."/>
            <person name="Miyauchi S."/>
            <person name="Morin E."/>
            <person name="Drula E."/>
            <person name="Courty P.E."/>
            <person name="Chicoki N."/>
            <person name="Fauchery L."/>
            <person name="Kohler A."/>
            <person name="Kuo A."/>
            <person name="LaButti K."/>
            <person name="Pangilinan J."/>
            <person name="Lipzen A."/>
            <person name="Riley R."/>
            <person name="Andreopoulos W."/>
            <person name="He G."/>
            <person name="Johnson J."/>
            <person name="Barry K.W."/>
            <person name="Grigoriev I.V."/>
            <person name="Nagy L."/>
            <person name="Hibbett D."/>
            <person name="Henrissat B."/>
            <person name="Matheny P.B."/>
            <person name="Labbe J."/>
            <person name="Martin A.F."/>
        </authorList>
    </citation>
    <scope>NUCLEOTIDE SEQUENCE</scope>
    <source>
        <strain evidence="1">BPL698</strain>
    </source>
</reference>
<sequence length="167" mass="17929">MYSKPLCRLLRTTTQRRLASTTSSSTSSSAETAASAAEKKAQDALGAASAIAARAGVYVRSSLSPLGARLSGLLGSYQQPVKYNLSVAREVLKQVYAAERLQPPTSLGAVLGTYSTLWARARSLGYWREVVRSGEYARLGVYAVEAYGIFKIGEIVGRRSLVGYDVQ</sequence>
<accession>A0ACC0TSS9</accession>
<dbReference type="Proteomes" id="UP001207468">
    <property type="component" value="Unassembled WGS sequence"/>
</dbReference>
<evidence type="ECO:0000313" key="2">
    <source>
        <dbReference type="Proteomes" id="UP001207468"/>
    </source>
</evidence>
<evidence type="ECO:0000313" key="1">
    <source>
        <dbReference type="EMBL" id="KAI9442821.1"/>
    </source>
</evidence>
<gene>
    <name evidence="1" type="ORF">F5148DRAFT_1256613</name>
</gene>
<comment type="caution">
    <text evidence="1">The sequence shown here is derived from an EMBL/GenBank/DDBJ whole genome shotgun (WGS) entry which is preliminary data.</text>
</comment>
<proteinExistence type="predicted"/>
<organism evidence="1 2">
    <name type="scientific">Russula earlei</name>
    <dbReference type="NCBI Taxonomy" id="71964"/>
    <lineage>
        <taxon>Eukaryota</taxon>
        <taxon>Fungi</taxon>
        <taxon>Dikarya</taxon>
        <taxon>Basidiomycota</taxon>
        <taxon>Agaricomycotina</taxon>
        <taxon>Agaricomycetes</taxon>
        <taxon>Russulales</taxon>
        <taxon>Russulaceae</taxon>
        <taxon>Russula</taxon>
    </lineage>
</organism>